<evidence type="ECO:0000259" key="11">
    <source>
        <dbReference type="SMART" id="SM01166"/>
    </source>
</evidence>
<feature type="compositionally biased region" description="Polar residues" evidence="10">
    <location>
        <begin position="954"/>
        <end position="968"/>
    </location>
</feature>
<protein>
    <recommendedName>
        <fullName evidence="9">Coronin</fullName>
    </recommendedName>
</protein>
<feature type="compositionally biased region" description="Low complexity" evidence="10">
    <location>
        <begin position="416"/>
        <end position="433"/>
    </location>
</feature>
<feature type="domain" description="DUF1899" evidence="11">
    <location>
        <begin position="554"/>
        <end position="619"/>
    </location>
</feature>
<comment type="subcellular location">
    <subcellularLocation>
        <location evidence="1">Cytoplasm</location>
    </subcellularLocation>
</comment>
<keyword evidence="6" id="KW-0009">Actin-binding</keyword>
<keyword evidence="3" id="KW-0963">Cytoplasm</keyword>
<evidence type="ECO:0000313" key="12">
    <source>
        <dbReference type="EMBL" id="CDW18530.1"/>
    </source>
</evidence>
<keyword evidence="4 8" id="KW-0853">WD repeat</keyword>
<sequence>MAWRFKASKYKNAAPIVPKFEQHIRDLSIGSYRSHGNFIAASAAFMAFNWDAHGSSLAVLPLEAKGRVNKTNIPVIHAHSDMVTDFKFSPFDDGLLATGSQDLTIKLWRIPESGLTSNLSNPELTLPLQPKRVETVEFHPAADNVLCTSSGTSLTIWDLIEAKDLYSFCNHEDEVQSVAWRNGSGRLLASQCKDKKLRILDPRQGSVAAICNSHEGLKDSKVVWIGDSDRLFTSGFSGDRLREITIRDMRNLETPVKNMGLDMSSGILVPLFDPDTNMCFLSGKGDRNIQFIELTDREPYIVEGLKYSGDQTKGACLVPKRAMNVMQGEVNRILQLCDSSIVPIMWQVPRKTYRDYHADIYPETNGLEASMSSGNWWSQNCDTPPSKIDLNPKSRLKENLVIFQETPLGQRELIKSVKSSNGKHSNGSSSVNGKKSKDDDPEFVPVSSSQAQISEDSSNDSNEGLAVLRRQPSIRDRKKLFEENIRKSLSDTKETVETDGTSTGSTTPSPTNSISPSEMKTIDENKENKLRNQSSIELRSKNPDQKVPRPMSKVFGRISKFKHLKGESLHKSKHFENLKNLSKTVPAECNMVHANRKRIVLPISGPGGKLAVFEISKSGRIPDGVLPVLINKSNVMDFMWDPFDDNHLVAACDDGYLRHWKIPDSGLKQPINEPDLCFQTHNDKVQIVKFHPLAKDIVLTACFNRSVRVWDLNDMSEPKFELKGHEDQLFSAEWSPCGKFVATLCKDKKIRIYEPRQSLLPIIEGGEVTPKKGARVVWVLNGQYLIITGFSRQSEQQVSVYKVDDLAQVNSVILAVSPSVLIPYYDEDSNTLFLTGRGESTVTTFEVAHDAPHLFGLSPYRPSGLHQGFAFLPKITCNVKEVEFAKAFRLTNNTIEPISFSVPRVKTAYFQDDLFPPTRILWEHTMSADEWLRGVKKDTPRISLKPDDMKCLSEANQGSDTSVTNGVNGSAKHNIRNSLPKLEQIKERSVINPSDLSATIAKIIPKMDDVLEQDLMEGVDPSEWDE</sequence>
<dbReference type="InterPro" id="IPR015048">
    <property type="entry name" value="DUF1899"/>
</dbReference>
<dbReference type="InterPro" id="IPR015505">
    <property type="entry name" value="Coronin"/>
</dbReference>
<dbReference type="InterPro" id="IPR036322">
    <property type="entry name" value="WD40_repeat_dom_sf"/>
</dbReference>
<proteinExistence type="inferred from homology"/>
<keyword evidence="5 9" id="KW-0677">Repeat</keyword>
<evidence type="ECO:0000256" key="10">
    <source>
        <dbReference type="SAM" id="MobiDB-lite"/>
    </source>
</evidence>
<dbReference type="InterPro" id="IPR001680">
    <property type="entry name" value="WD40_rpt"/>
</dbReference>
<feature type="compositionally biased region" description="Low complexity" evidence="10">
    <location>
        <begin position="498"/>
        <end position="517"/>
    </location>
</feature>
<evidence type="ECO:0000256" key="4">
    <source>
        <dbReference type="ARBA" id="ARBA00022574"/>
    </source>
</evidence>
<evidence type="ECO:0000256" key="1">
    <source>
        <dbReference type="ARBA" id="ARBA00004496"/>
    </source>
</evidence>
<feature type="compositionally biased region" description="Basic and acidic residues" evidence="10">
    <location>
        <begin position="538"/>
        <end position="547"/>
    </location>
</feature>
<evidence type="ECO:0000256" key="8">
    <source>
        <dbReference type="PROSITE-ProRule" id="PRU00221"/>
    </source>
</evidence>
<dbReference type="GO" id="GO:0005737">
    <property type="term" value="C:cytoplasm"/>
    <property type="evidence" value="ECO:0007669"/>
    <property type="project" value="UniProtKB-SubCell"/>
</dbReference>
<dbReference type="SUPFAM" id="SSF50978">
    <property type="entry name" value="WD40 repeat-like"/>
    <property type="match status" value="2"/>
</dbReference>
<name>A0A0K2SYB8_LEPSM</name>
<organism evidence="12">
    <name type="scientific">Lepeophtheirus salmonis</name>
    <name type="common">Salmon louse</name>
    <name type="synonym">Caligus salmonis</name>
    <dbReference type="NCBI Taxonomy" id="72036"/>
    <lineage>
        <taxon>Eukaryota</taxon>
        <taxon>Metazoa</taxon>
        <taxon>Ecdysozoa</taxon>
        <taxon>Arthropoda</taxon>
        <taxon>Crustacea</taxon>
        <taxon>Multicrustacea</taxon>
        <taxon>Hexanauplia</taxon>
        <taxon>Copepoda</taxon>
        <taxon>Siphonostomatoida</taxon>
        <taxon>Caligidae</taxon>
        <taxon>Lepeophtheirus</taxon>
    </lineage>
</organism>
<dbReference type="OrthoDB" id="1850764at2759"/>
<dbReference type="InterPro" id="IPR015943">
    <property type="entry name" value="WD40/YVTN_repeat-like_dom_sf"/>
</dbReference>
<dbReference type="PANTHER" id="PTHR10856">
    <property type="entry name" value="CORONIN"/>
    <property type="match status" value="1"/>
</dbReference>
<accession>A0A0K2SYB8</accession>
<comment type="similarity">
    <text evidence="2 9">Belongs to the WD repeat coronin family.</text>
</comment>
<dbReference type="FunFam" id="2.130.10.10:FF:000076">
    <property type="entry name" value="Coronin"/>
    <property type="match status" value="1"/>
</dbReference>
<evidence type="ECO:0000256" key="7">
    <source>
        <dbReference type="ARBA" id="ARBA00024838"/>
    </source>
</evidence>
<dbReference type="SMART" id="SM01166">
    <property type="entry name" value="DUF1899"/>
    <property type="match status" value="2"/>
</dbReference>
<feature type="repeat" description="WD" evidence="8">
    <location>
        <begin position="722"/>
        <end position="754"/>
    </location>
</feature>
<dbReference type="Pfam" id="PF00400">
    <property type="entry name" value="WD40"/>
    <property type="match status" value="2"/>
</dbReference>
<evidence type="ECO:0000256" key="3">
    <source>
        <dbReference type="ARBA" id="ARBA00022490"/>
    </source>
</evidence>
<reference evidence="12" key="1">
    <citation type="submission" date="2014-05" db="EMBL/GenBank/DDBJ databases">
        <authorList>
            <person name="Chronopoulou M."/>
        </authorList>
    </citation>
    <scope>NUCLEOTIDE SEQUENCE</scope>
    <source>
        <tissue evidence="12">Whole organism</tissue>
    </source>
</reference>
<dbReference type="InterPro" id="IPR019775">
    <property type="entry name" value="WD40_repeat_CS"/>
</dbReference>
<dbReference type="GO" id="GO:0003779">
    <property type="term" value="F:actin binding"/>
    <property type="evidence" value="ECO:0007669"/>
    <property type="project" value="UniProtKB-KW"/>
</dbReference>
<feature type="region of interest" description="Disordered" evidence="10">
    <location>
        <begin position="490"/>
        <end position="550"/>
    </location>
</feature>
<dbReference type="PROSITE" id="PS50294">
    <property type="entry name" value="WD_REPEATS_REGION"/>
    <property type="match status" value="2"/>
</dbReference>
<evidence type="ECO:0000256" key="9">
    <source>
        <dbReference type="RuleBase" id="RU280818"/>
    </source>
</evidence>
<dbReference type="EMBL" id="HACA01001169">
    <property type="protein sequence ID" value="CDW18530.1"/>
    <property type="molecule type" value="Transcribed_RNA"/>
</dbReference>
<feature type="compositionally biased region" description="Low complexity" evidence="10">
    <location>
        <begin position="447"/>
        <end position="456"/>
    </location>
</feature>
<feature type="domain" description="DUF1899" evidence="11">
    <location>
        <begin position="4"/>
        <end position="66"/>
    </location>
</feature>
<evidence type="ECO:0000256" key="6">
    <source>
        <dbReference type="ARBA" id="ARBA00023203"/>
    </source>
</evidence>
<feature type="region of interest" description="Disordered" evidence="10">
    <location>
        <begin position="954"/>
        <end position="974"/>
    </location>
</feature>
<dbReference type="Pfam" id="PF08953">
    <property type="entry name" value="DUF1899"/>
    <property type="match status" value="2"/>
</dbReference>
<feature type="region of interest" description="Disordered" evidence="10">
    <location>
        <begin position="416"/>
        <end position="470"/>
    </location>
</feature>
<dbReference type="Gene3D" id="2.130.10.10">
    <property type="entry name" value="YVTN repeat-like/Quinoprotein amine dehydrogenase"/>
    <property type="match status" value="2"/>
</dbReference>
<dbReference type="PROSITE" id="PS00678">
    <property type="entry name" value="WD_REPEATS_1"/>
    <property type="match status" value="1"/>
</dbReference>
<dbReference type="GO" id="GO:0030036">
    <property type="term" value="P:actin cytoskeleton organization"/>
    <property type="evidence" value="ECO:0007669"/>
    <property type="project" value="UniProtKB-ARBA"/>
</dbReference>
<dbReference type="SMART" id="SM00320">
    <property type="entry name" value="WD40"/>
    <property type="match status" value="6"/>
</dbReference>
<dbReference type="PROSITE" id="PS50082">
    <property type="entry name" value="WD_REPEATS_2"/>
    <property type="match status" value="3"/>
</dbReference>
<dbReference type="FunFam" id="2.130.10.10:FF:000774">
    <property type="entry name" value="Coronin"/>
    <property type="match status" value="1"/>
</dbReference>
<feature type="repeat" description="WD" evidence="8">
    <location>
        <begin position="678"/>
        <end position="720"/>
    </location>
</feature>
<feature type="compositionally biased region" description="Basic and acidic residues" evidence="10">
    <location>
        <begin position="520"/>
        <end position="530"/>
    </location>
</feature>
<dbReference type="SMART" id="SM01167">
    <property type="entry name" value="DUF1900"/>
    <property type="match status" value="2"/>
</dbReference>
<dbReference type="PANTHER" id="PTHR10856:SF20">
    <property type="entry name" value="CORONIN-7"/>
    <property type="match status" value="1"/>
</dbReference>
<evidence type="ECO:0000256" key="5">
    <source>
        <dbReference type="ARBA" id="ARBA00022737"/>
    </source>
</evidence>
<dbReference type="Pfam" id="PF16300">
    <property type="entry name" value="WD40_4"/>
    <property type="match status" value="2"/>
</dbReference>
<evidence type="ECO:0000256" key="2">
    <source>
        <dbReference type="ARBA" id="ARBA00009482"/>
    </source>
</evidence>
<dbReference type="AlphaFoldDB" id="A0A0K2SYB8"/>
<comment type="function">
    <text evidence="7">F-actin regulator involved in anterograde Golgi to endosome transport: upon ubiquitination via 'Lys-33'-linked ubiquitin chains by the BCR(KLHL20) E3 ubiquitin ligase complex, interacts with EPS15 and localizes to the trans-Golgi network, where it promotes actin polymerization, thereby facilitating post-Golgi trafficking. May play a role in the maintenance of the Golgi apparatus morphology.</text>
</comment>
<feature type="repeat" description="WD" evidence="8">
    <location>
        <begin position="76"/>
        <end position="118"/>
    </location>
</feature>